<dbReference type="AlphaFoldDB" id="A0A1S2MDF3"/>
<name>A0A1S2MDF3_9BACI</name>
<comment type="caution">
    <text evidence="1">The sequence shown here is derived from an EMBL/GenBank/DDBJ whole genome shotgun (WGS) entry which is preliminary data.</text>
</comment>
<dbReference type="PANTHER" id="PTHR34301:SF8">
    <property type="entry name" value="ATPASE DOMAIN-CONTAINING PROTEIN"/>
    <property type="match status" value="1"/>
</dbReference>
<dbReference type="InterPro" id="IPR027417">
    <property type="entry name" value="P-loop_NTPase"/>
</dbReference>
<gene>
    <name evidence="1" type="ORF">AWH56_05445</name>
</gene>
<sequence length="457" mass="53538">MRKIGKTSVLYALMRTIDSKDGKYIFIDCQNPSIHGLRWYELLKTLIEKLIEKYEINLGASEYIFDEKTAATNFEKVMLKIFAELNHKRILLIFDEIEMISIDTSSSEHWKSDLDFVYFWQTIRAFYQVHQNEICFIVAGVNPHCVELASIKGIDNPIFSMINPVYLDLFGVDDVKNMVNSIGKYMGLDFDEQIYSKLVDDYGGHPFLIRHICSLINKSVSLDRPVKVSKYDYLREKINYDIAISKYIEQIIQVLKISYPDEYSLLETLAVQGNEAFQKKLGFKNLSTIHHLTGYGVLKKHRETYFITIEALTKYLKTNSDLLIDESMESKRTAISKRRNTVEIELRKIIYTVFITKYGKAEAREKILKAKKTEDRKKFEGIQTKELMEEVYYFPELKVLIDKNWDDFSRVFEDKAKFNLNMDIINAYRVDAHAKKIEDDDYLMINIALKWIEGCIL</sequence>
<evidence type="ECO:0000313" key="1">
    <source>
        <dbReference type="EMBL" id="OIJ22606.1"/>
    </source>
</evidence>
<protein>
    <recommendedName>
        <fullName evidence="2">AAA domain-containing protein</fullName>
    </recommendedName>
</protein>
<dbReference type="Gene3D" id="3.40.50.300">
    <property type="entry name" value="P-loop containing nucleotide triphosphate hydrolases"/>
    <property type="match status" value="1"/>
</dbReference>
<dbReference type="PANTHER" id="PTHR34301">
    <property type="entry name" value="DNA-BINDING PROTEIN-RELATED"/>
    <property type="match status" value="1"/>
</dbReference>
<evidence type="ECO:0008006" key="2">
    <source>
        <dbReference type="Google" id="ProtNLM"/>
    </source>
</evidence>
<reference evidence="1" key="1">
    <citation type="submission" date="2016-10" db="EMBL/GenBank/DDBJ databases">
        <title>Draft genome sequences of four alkaliphilic bacteria belonging to the Anaerobacillus genus.</title>
        <authorList>
            <person name="Bassil N.M."/>
            <person name="Lloyd J.R."/>
        </authorList>
    </citation>
    <scope>NUCLEOTIDE SEQUENCE [LARGE SCALE GENOMIC DNA]</scope>
    <source>
        <strain evidence="1">NB2006</strain>
    </source>
</reference>
<organism evidence="1">
    <name type="scientific">Anaerobacillus isosaccharinicus</name>
    <dbReference type="NCBI Taxonomy" id="1532552"/>
    <lineage>
        <taxon>Bacteria</taxon>
        <taxon>Bacillati</taxon>
        <taxon>Bacillota</taxon>
        <taxon>Bacilli</taxon>
        <taxon>Bacillales</taxon>
        <taxon>Bacillaceae</taxon>
        <taxon>Anaerobacillus</taxon>
    </lineage>
</organism>
<proteinExistence type="predicted"/>
<dbReference type="SUPFAM" id="SSF52540">
    <property type="entry name" value="P-loop containing nucleoside triphosphate hydrolases"/>
    <property type="match status" value="1"/>
</dbReference>
<accession>A0A1S2MDF3</accession>
<dbReference type="EMBL" id="LQXD01000043">
    <property type="protein sequence ID" value="OIJ22606.1"/>
    <property type="molecule type" value="Genomic_DNA"/>
</dbReference>